<dbReference type="EMBL" id="JAAOAK010000177">
    <property type="protein sequence ID" value="KAF5684639.1"/>
    <property type="molecule type" value="Genomic_DNA"/>
</dbReference>
<feature type="chain" id="PRO_5034820795" description="Azaphilone pigments biosynthesis cluster protein L N-terminal domain-containing protein" evidence="1">
    <location>
        <begin position="27"/>
        <end position="243"/>
    </location>
</feature>
<evidence type="ECO:0000313" key="3">
    <source>
        <dbReference type="EMBL" id="KAF5684639.1"/>
    </source>
</evidence>
<dbReference type="AlphaFoldDB" id="A0A8H5U629"/>
<accession>A0A8H5U629</accession>
<gene>
    <name evidence="3" type="ORF">FDENT_6644</name>
</gene>
<keyword evidence="4" id="KW-1185">Reference proteome</keyword>
<organism evidence="3 4">
    <name type="scientific">Fusarium denticulatum</name>
    <dbReference type="NCBI Taxonomy" id="48507"/>
    <lineage>
        <taxon>Eukaryota</taxon>
        <taxon>Fungi</taxon>
        <taxon>Dikarya</taxon>
        <taxon>Ascomycota</taxon>
        <taxon>Pezizomycotina</taxon>
        <taxon>Sordariomycetes</taxon>
        <taxon>Hypocreomycetidae</taxon>
        <taxon>Hypocreales</taxon>
        <taxon>Nectriaceae</taxon>
        <taxon>Fusarium</taxon>
        <taxon>Fusarium fujikuroi species complex</taxon>
    </lineage>
</organism>
<dbReference type="InterPro" id="IPR031348">
    <property type="entry name" value="PigL_N"/>
</dbReference>
<evidence type="ECO:0000259" key="2">
    <source>
        <dbReference type="Pfam" id="PF17111"/>
    </source>
</evidence>
<dbReference type="Proteomes" id="UP000562682">
    <property type="component" value="Unassembled WGS sequence"/>
</dbReference>
<sequence length="243" mass="26728">MEPMGAAASILTFVTVAFCATQSIYGVLSAIKDGPEILGSINNEISQLQDVLQRLLQVVSSIARPADRSLEQMVKICRDDLVGFEAKLYQLDVSGADGPRGQLWRKIKICFKEKDLDRMRLKVGRHVQLLTLSSGTIQEQQSSLIATQSTEILARIQQLQQSSSTTAQSTQILNRIEYLHQTSPSATQFNEVLELTQSSGRPDESVWQHSGVRFARSSQLGKSIYSCLCNADGSPHLGFSLGK</sequence>
<reference evidence="3 4" key="1">
    <citation type="submission" date="2020-05" db="EMBL/GenBank/DDBJ databases">
        <title>Identification and distribution of gene clusters putatively required for synthesis of sphingolipid metabolism inhibitors in phylogenetically diverse species of the filamentous fungus Fusarium.</title>
        <authorList>
            <person name="Kim H.-S."/>
            <person name="Busman M."/>
            <person name="Brown D.W."/>
            <person name="Divon H."/>
            <person name="Uhlig S."/>
            <person name="Proctor R.H."/>
        </authorList>
    </citation>
    <scope>NUCLEOTIDE SEQUENCE [LARGE SCALE GENOMIC DNA]</scope>
    <source>
        <strain evidence="3 4">NRRL 25311</strain>
    </source>
</reference>
<feature type="signal peptide" evidence="1">
    <location>
        <begin position="1"/>
        <end position="26"/>
    </location>
</feature>
<evidence type="ECO:0000256" key="1">
    <source>
        <dbReference type="SAM" id="SignalP"/>
    </source>
</evidence>
<evidence type="ECO:0000313" key="4">
    <source>
        <dbReference type="Proteomes" id="UP000562682"/>
    </source>
</evidence>
<feature type="domain" description="Azaphilone pigments biosynthesis cluster protein L N-terminal" evidence="2">
    <location>
        <begin position="1"/>
        <end position="140"/>
    </location>
</feature>
<protein>
    <recommendedName>
        <fullName evidence="2">Azaphilone pigments biosynthesis cluster protein L N-terminal domain-containing protein</fullName>
    </recommendedName>
</protein>
<dbReference type="Pfam" id="PF17111">
    <property type="entry name" value="PigL_N"/>
    <property type="match status" value="1"/>
</dbReference>
<comment type="caution">
    <text evidence="3">The sequence shown here is derived from an EMBL/GenBank/DDBJ whole genome shotgun (WGS) entry which is preliminary data.</text>
</comment>
<name>A0A8H5U629_9HYPO</name>
<keyword evidence="1" id="KW-0732">Signal</keyword>
<proteinExistence type="predicted"/>